<feature type="compositionally biased region" description="Acidic residues" evidence="3">
    <location>
        <begin position="291"/>
        <end position="306"/>
    </location>
</feature>
<feature type="region of interest" description="Disordered" evidence="3">
    <location>
        <begin position="185"/>
        <end position="215"/>
    </location>
</feature>
<feature type="compositionally biased region" description="Low complexity" evidence="3">
    <location>
        <begin position="251"/>
        <end position="261"/>
    </location>
</feature>
<name>A0A8S1ENJ9_9PELO</name>
<dbReference type="GO" id="GO:0004651">
    <property type="term" value="F:polynucleotide 5'-phosphatase activity"/>
    <property type="evidence" value="ECO:0007669"/>
    <property type="project" value="TreeGrafter"/>
</dbReference>
<evidence type="ECO:0000256" key="2">
    <source>
        <dbReference type="ARBA" id="ARBA00022912"/>
    </source>
</evidence>
<dbReference type="InterPro" id="IPR051029">
    <property type="entry name" value="mRNA_Capping_Enz/RNA_Phosphat"/>
</dbReference>
<dbReference type="PROSITE" id="PS00383">
    <property type="entry name" value="TYR_PHOSPHATASE_1"/>
    <property type="match status" value="1"/>
</dbReference>
<dbReference type="EMBL" id="CADEPM010000003">
    <property type="protein sequence ID" value="CAB3402389.1"/>
    <property type="molecule type" value="Genomic_DNA"/>
</dbReference>
<dbReference type="GO" id="GO:0004721">
    <property type="term" value="F:phosphoprotein phosphatase activity"/>
    <property type="evidence" value="ECO:0007669"/>
    <property type="project" value="UniProtKB-KW"/>
</dbReference>
<feature type="compositionally biased region" description="Basic residues" evidence="3">
    <location>
        <begin position="199"/>
        <end position="210"/>
    </location>
</feature>
<feature type="compositionally biased region" description="Basic and acidic residues" evidence="3">
    <location>
        <begin position="185"/>
        <end position="198"/>
    </location>
</feature>
<dbReference type="OrthoDB" id="428974at2759"/>
<keyword evidence="1" id="KW-0378">Hydrolase</keyword>
<dbReference type="InterPro" id="IPR000340">
    <property type="entry name" value="Dual-sp_phosphatase_cat-dom"/>
</dbReference>
<dbReference type="Pfam" id="PF00782">
    <property type="entry name" value="DSPc"/>
    <property type="match status" value="1"/>
</dbReference>
<dbReference type="InterPro" id="IPR000387">
    <property type="entry name" value="Tyr_Pase_dom"/>
</dbReference>
<dbReference type="Proteomes" id="UP000494206">
    <property type="component" value="Unassembled WGS sequence"/>
</dbReference>
<protein>
    <recommendedName>
        <fullName evidence="8">Tyrosine specific protein phosphatases domain-containing protein</fullName>
    </recommendedName>
</protein>
<evidence type="ECO:0000256" key="3">
    <source>
        <dbReference type="SAM" id="MobiDB-lite"/>
    </source>
</evidence>
<dbReference type="SMART" id="SM00195">
    <property type="entry name" value="DSPc"/>
    <property type="match status" value="1"/>
</dbReference>
<keyword evidence="2" id="KW-0904">Protein phosphatase</keyword>
<sequence>MVRVRRVVPKDWARYSPIGNVIPRTRFIVFKTPLNDKLACQLPKEKRFNVNDLFMQLNMRGQRLGLVVDLTDTDRYYDKNDIIGLGVQYEKINCPGRGFIERDECIESFHQAIQNYSDNCDDQDALIGVHCTHGINRSGYLICRFLIERLGWSSHEALDAFEHARGYPIEKGAYVMALHKAAKDVRNRRVESDSDSEGRRKKSRKNKRKHREEENGHINIINAFLGELGQQVASVSGAFENSPISNGYGTPDDQNPQPQQPHWGYAVKKSKYQSLNQPNNNGTPVESSPFVEDEEQYDDGEDDGQDVQDGEVQVAADGSAPSASSKRRARRHRMQKMLAVMKRGNFHEIQAMQEEVATNHGAAATL</sequence>
<feature type="domain" description="Tyrosine specific protein phosphatases" evidence="5">
    <location>
        <begin position="107"/>
        <end position="176"/>
    </location>
</feature>
<feature type="region of interest" description="Disordered" evidence="3">
    <location>
        <begin position="273"/>
        <end position="306"/>
    </location>
</feature>
<dbReference type="InterPro" id="IPR016130">
    <property type="entry name" value="Tyr_Pase_AS"/>
</dbReference>
<dbReference type="Gene3D" id="3.90.190.10">
    <property type="entry name" value="Protein tyrosine phosphatase superfamily"/>
    <property type="match status" value="1"/>
</dbReference>
<accession>A0A8S1ENJ9</accession>
<evidence type="ECO:0000313" key="7">
    <source>
        <dbReference type="Proteomes" id="UP000494206"/>
    </source>
</evidence>
<dbReference type="InterPro" id="IPR020422">
    <property type="entry name" value="TYR_PHOSPHATASE_DUAL_dom"/>
</dbReference>
<feature type="compositionally biased region" description="Low complexity" evidence="3">
    <location>
        <begin position="313"/>
        <end position="324"/>
    </location>
</feature>
<dbReference type="SUPFAM" id="SSF52799">
    <property type="entry name" value="(Phosphotyrosine protein) phosphatases II"/>
    <property type="match status" value="1"/>
</dbReference>
<proteinExistence type="predicted"/>
<gene>
    <name evidence="6" type="ORF">CBOVIS_LOCUS5012</name>
</gene>
<evidence type="ECO:0000259" key="4">
    <source>
        <dbReference type="PROSITE" id="PS50054"/>
    </source>
</evidence>
<evidence type="ECO:0000313" key="6">
    <source>
        <dbReference type="EMBL" id="CAB3402389.1"/>
    </source>
</evidence>
<feature type="domain" description="Tyrosine-protein phosphatase" evidence="4">
    <location>
        <begin position="16"/>
        <end position="191"/>
    </location>
</feature>
<dbReference type="AlphaFoldDB" id="A0A8S1ENJ9"/>
<keyword evidence="7" id="KW-1185">Reference proteome</keyword>
<dbReference type="PROSITE" id="PS50056">
    <property type="entry name" value="TYR_PHOSPHATASE_2"/>
    <property type="match status" value="1"/>
</dbReference>
<dbReference type="FunFam" id="3.90.190.10:FF:000256">
    <property type="entry name" value="mRNA capping enzyme, C-terminal domain containing protein"/>
    <property type="match status" value="1"/>
</dbReference>
<organism evidence="6 7">
    <name type="scientific">Caenorhabditis bovis</name>
    <dbReference type="NCBI Taxonomy" id="2654633"/>
    <lineage>
        <taxon>Eukaryota</taxon>
        <taxon>Metazoa</taxon>
        <taxon>Ecdysozoa</taxon>
        <taxon>Nematoda</taxon>
        <taxon>Chromadorea</taxon>
        <taxon>Rhabditida</taxon>
        <taxon>Rhabditina</taxon>
        <taxon>Rhabditomorpha</taxon>
        <taxon>Rhabditoidea</taxon>
        <taxon>Rhabditidae</taxon>
        <taxon>Peloderinae</taxon>
        <taxon>Caenorhabditis</taxon>
    </lineage>
</organism>
<comment type="caution">
    <text evidence="6">The sequence shown here is derived from an EMBL/GenBank/DDBJ whole genome shotgun (WGS) entry which is preliminary data.</text>
</comment>
<dbReference type="CDD" id="cd17665">
    <property type="entry name" value="DSP_DUSP11"/>
    <property type="match status" value="1"/>
</dbReference>
<dbReference type="PANTHER" id="PTHR10367">
    <property type="entry name" value="MRNA-CAPPING ENZYME"/>
    <property type="match status" value="1"/>
</dbReference>
<evidence type="ECO:0008006" key="8">
    <source>
        <dbReference type="Google" id="ProtNLM"/>
    </source>
</evidence>
<reference evidence="6 7" key="1">
    <citation type="submission" date="2020-04" db="EMBL/GenBank/DDBJ databases">
        <authorList>
            <person name="Laetsch R D."/>
            <person name="Stevens L."/>
            <person name="Kumar S."/>
            <person name="Blaxter L. M."/>
        </authorList>
    </citation>
    <scope>NUCLEOTIDE SEQUENCE [LARGE SCALE GENOMIC DNA]</scope>
</reference>
<feature type="region of interest" description="Disordered" evidence="3">
    <location>
        <begin position="243"/>
        <end position="262"/>
    </location>
</feature>
<dbReference type="PANTHER" id="PTHR10367:SF27">
    <property type="entry name" value="TYROSINE-PROTEIN PHOSPHATASE F54C8.4-RELATED"/>
    <property type="match status" value="1"/>
</dbReference>
<dbReference type="PROSITE" id="PS50054">
    <property type="entry name" value="TYR_PHOSPHATASE_DUAL"/>
    <property type="match status" value="1"/>
</dbReference>
<feature type="compositionally biased region" description="Polar residues" evidence="3">
    <location>
        <begin position="273"/>
        <end position="286"/>
    </location>
</feature>
<evidence type="ECO:0000259" key="5">
    <source>
        <dbReference type="PROSITE" id="PS50056"/>
    </source>
</evidence>
<evidence type="ECO:0000256" key="1">
    <source>
        <dbReference type="ARBA" id="ARBA00022801"/>
    </source>
</evidence>
<feature type="region of interest" description="Disordered" evidence="3">
    <location>
        <begin position="313"/>
        <end position="332"/>
    </location>
</feature>
<dbReference type="InterPro" id="IPR029021">
    <property type="entry name" value="Prot-tyrosine_phosphatase-like"/>
</dbReference>